<evidence type="ECO:0000313" key="3">
    <source>
        <dbReference type="Proteomes" id="UP001155057"/>
    </source>
</evidence>
<dbReference type="GO" id="GO:0004519">
    <property type="term" value="F:endonuclease activity"/>
    <property type="evidence" value="ECO:0007669"/>
    <property type="project" value="UniProtKB-KW"/>
</dbReference>
<evidence type="ECO:0000259" key="1">
    <source>
        <dbReference type="Pfam" id="PF10881"/>
    </source>
</evidence>
<comment type="caution">
    <text evidence="2">The sequence shown here is derived from an EMBL/GenBank/DDBJ whole genome shotgun (WGS) entry which is preliminary data.</text>
</comment>
<feature type="domain" description="DUF2726" evidence="1">
    <location>
        <begin position="839"/>
        <end position="956"/>
    </location>
</feature>
<dbReference type="Proteomes" id="UP001155057">
    <property type="component" value="Unassembled WGS sequence"/>
</dbReference>
<proteinExistence type="predicted"/>
<dbReference type="Pfam" id="PF10881">
    <property type="entry name" value="DUF2726"/>
    <property type="match status" value="1"/>
</dbReference>
<keyword evidence="2" id="KW-0540">Nuclease</keyword>
<protein>
    <submittedName>
        <fullName evidence="2">Tetratricopeptide (TPR) repeat protein/very-short-patch-repair endonuclease</fullName>
    </submittedName>
</protein>
<dbReference type="InterPro" id="IPR024402">
    <property type="entry name" value="DUF2726"/>
</dbReference>
<dbReference type="Gene3D" id="1.25.40.10">
    <property type="entry name" value="Tetratricopeptide repeat domain"/>
    <property type="match status" value="1"/>
</dbReference>
<organism evidence="2 3">
    <name type="scientific">Salinibacter ruber</name>
    <dbReference type="NCBI Taxonomy" id="146919"/>
    <lineage>
        <taxon>Bacteria</taxon>
        <taxon>Pseudomonadati</taxon>
        <taxon>Rhodothermota</taxon>
        <taxon>Rhodothermia</taxon>
        <taxon>Rhodothermales</taxon>
        <taxon>Salinibacteraceae</taxon>
        <taxon>Salinibacter</taxon>
    </lineage>
</organism>
<gene>
    <name evidence="2" type="ORF">GGP61_001498</name>
</gene>
<evidence type="ECO:0000313" key="2">
    <source>
        <dbReference type="EMBL" id="MCS3709894.1"/>
    </source>
</evidence>
<name>A0A9X2Q1N5_9BACT</name>
<keyword evidence="2" id="KW-0255">Endonuclease</keyword>
<sequence length="983" mass="111346">MIDVRGTPETEIEKVWVEDGPNAAISSFMESEQGTGRLSPTEKTLLTLGFAIKGWSEEALEMREAMESPTAVSEWGRGIALWKEGDLKEAIQAFRSSLQTEEGRVQRPAWVKYDLGRALKVHFHREGVGKYVPSESEKDAFPLANLRPGEDHFDYRNSRYDEVKELYDECIEEAPDEGQVLGWVVVDRAVMERSRDQALEILRSGARKGSERCAYELSLAIPYLQTENQHRFGVRVTWSEAWEAFQEETAIENNSNVFEVYLRFAHLVEERSAPEEVPAEAFDLGMELIENPERLDCSASRVALCCGRLAVLDGDLEIASMFYKEAQDGTGPLAKGIAVVEEAGLKIQNGTSEAHALLETAKEASKVVVENHFKDDFNASQSMIGIQSQILRYPEHPEVHVTNASVLGPLVETARAELGFEARGSILLAAAKQLCPIMVDLKETANTNDFSIQQRREEVELEGALATDHPAGCFDRMRAYIQHGRYGKAVVERLRSVQEEVSSAGELEENRYLLSLGSLTKMLEERLSEDELETERWEWTGRLEEIGEQAGLPQRSRANSCDEELYRESFDTLRGFIEGETYADEIDRDLRPALSFEACREWKRIGERSPSGIEWRELASQSMKRAGNPDGEKYARGIWAYGELLHGEMLIRKEVDDRSQWTSHKDALERVRPVGLGLQDQIRARIGLTYKVLGDYEKTRKWLSRVEKKSRDDMIVNVDGILQVIDTLKTAPDRWGDLGFYPRKLLAAITALNGSYDTGDLAQLSGQKEKFIRGHLETLLDEGMLERTQFLGNVTIQDVGTVRVNPRVQSNAEKERTHEIESRIIEADGSRHLRPVFDSEGEHKIYQTLTEVFPNGLVFPNMAPAAIFKYEEMKEELTGQEFTYFLQSRVDFCVVSTESYLPIVGIEVDSHYHDQEEQKRRDEMKDKIFQVGGVPLIRMRRRGSPSEDAVGNQVREELQRLLEKKSEVAELLKGDGLFSPKGN</sequence>
<dbReference type="AlphaFoldDB" id="A0A9X2Q1N5"/>
<dbReference type="RefSeq" id="WP_259123847.1">
    <property type="nucleotide sequence ID" value="NZ_JANTZO010000005.1"/>
</dbReference>
<dbReference type="InterPro" id="IPR011990">
    <property type="entry name" value="TPR-like_helical_dom_sf"/>
</dbReference>
<keyword evidence="2" id="KW-0378">Hydrolase</keyword>
<dbReference type="EMBL" id="JANUAE010000004">
    <property type="protein sequence ID" value="MCS3709894.1"/>
    <property type="molecule type" value="Genomic_DNA"/>
</dbReference>
<accession>A0A9X2Q1N5</accession>
<reference evidence="2" key="1">
    <citation type="submission" date="2022-08" db="EMBL/GenBank/DDBJ databases">
        <title>Genomic Encyclopedia of Type Strains, Phase V (KMG-V): Genome sequencing to study the core and pangenomes of soil and plant-associated prokaryotes.</title>
        <authorList>
            <person name="Whitman W."/>
        </authorList>
    </citation>
    <scope>NUCLEOTIDE SEQUENCE</scope>
    <source>
        <strain evidence="2">SP3049</strain>
    </source>
</reference>